<accession>A0A847TWA0</accession>
<dbReference type="EMBL" id="WOYG01000001">
    <property type="protein sequence ID" value="NLV10312.1"/>
    <property type="molecule type" value="Genomic_DNA"/>
</dbReference>
<evidence type="ECO:0000313" key="3">
    <source>
        <dbReference type="Proteomes" id="UP000608662"/>
    </source>
</evidence>
<feature type="transmembrane region" description="Helical" evidence="1">
    <location>
        <begin position="6"/>
        <end position="29"/>
    </location>
</feature>
<organism evidence="2 3">
    <name type="scientific">Halomicrobium mukohataei</name>
    <dbReference type="NCBI Taxonomy" id="57705"/>
    <lineage>
        <taxon>Archaea</taxon>
        <taxon>Methanobacteriati</taxon>
        <taxon>Methanobacteriota</taxon>
        <taxon>Stenosarchaea group</taxon>
        <taxon>Halobacteria</taxon>
        <taxon>Halobacteriales</taxon>
        <taxon>Haloarculaceae</taxon>
        <taxon>Halomicrobium</taxon>
    </lineage>
</organism>
<dbReference type="Pfam" id="PF24365">
    <property type="entry name" value="DUF7521"/>
    <property type="match status" value="1"/>
</dbReference>
<dbReference type="InterPro" id="IPR055943">
    <property type="entry name" value="DUF7521"/>
</dbReference>
<proteinExistence type="predicted"/>
<dbReference type="AlphaFoldDB" id="A0A847TWA0"/>
<keyword evidence="1" id="KW-0472">Membrane</keyword>
<protein>
    <submittedName>
        <fullName evidence="2">Oxidoreductase</fullName>
    </submittedName>
</protein>
<keyword evidence="1" id="KW-1133">Transmembrane helix</keyword>
<evidence type="ECO:0000313" key="2">
    <source>
        <dbReference type="EMBL" id="NLV10312.1"/>
    </source>
</evidence>
<name>A0A847TWA0_9EURY</name>
<keyword evidence="1" id="KW-0812">Transmembrane</keyword>
<feature type="transmembrane region" description="Helical" evidence="1">
    <location>
        <begin position="73"/>
        <end position="92"/>
    </location>
</feature>
<dbReference type="Proteomes" id="UP000608662">
    <property type="component" value="Unassembled WGS sequence"/>
</dbReference>
<reference evidence="2" key="1">
    <citation type="submission" date="2019-12" db="EMBL/GenBank/DDBJ databases">
        <title>Whole-genome sequence of Halomicrobium mukohataei pws1.</title>
        <authorList>
            <person name="Verma D.K."/>
            <person name="Gopal K."/>
            <person name="Prasad E.S."/>
        </authorList>
    </citation>
    <scope>NUCLEOTIDE SEQUENCE</scope>
    <source>
        <strain evidence="2">Pws1</strain>
    </source>
</reference>
<gene>
    <name evidence="2" type="ORF">GOC74_10265</name>
</gene>
<evidence type="ECO:0000256" key="1">
    <source>
        <dbReference type="SAM" id="Phobius"/>
    </source>
</evidence>
<comment type="caution">
    <text evidence="2">The sequence shown here is derived from an EMBL/GenBank/DDBJ whole genome shotgun (WGS) entry which is preliminary data.</text>
</comment>
<sequence length="100" mass="10664">MLPNATTTVMVIVLVISTVVFGGLIAYLAHRAARRSHSRPMQLFSVGFAILTAGLATSGVLAVLFRLDAKEGLLIQGVFVLVGLGVLLRSIYMRRPNVGV</sequence>
<dbReference type="OrthoDB" id="381095at2157"/>
<feature type="transmembrane region" description="Helical" evidence="1">
    <location>
        <begin position="41"/>
        <end position="67"/>
    </location>
</feature>